<dbReference type="Pfam" id="PF22570">
    <property type="entry name" value="LiaF-TM"/>
    <property type="match status" value="1"/>
</dbReference>
<feature type="transmembrane region" description="Helical" evidence="2">
    <location>
        <begin position="36"/>
        <end position="57"/>
    </location>
</feature>
<dbReference type="RefSeq" id="WP_139202334.1">
    <property type="nucleotide sequence ID" value="NZ_FOAF01000013.1"/>
</dbReference>
<evidence type="ECO:0000256" key="2">
    <source>
        <dbReference type="SAM" id="Phobius"/>
    </source>
</evidence>
<evidence type="ECO:0000313" key="5">
    <source>
        <dbReference type="Proteomes" id="UP000199421"/>
    </source>
</evidence>
<dbReference type="STRING" id="407022.SAMN05661044_05259"/>
<proteinExistence type="predicted"/>
<feature type="domain" description="LiaF transmembrane" evidence="3">
    <location>
        <begin position="17"/>
        <end position="112"/>
    </location>
</feature>
<keyword evidence="5" id="KW-1185">Reference proteome</keyword>
<keyword evidence="2" id="KW-0812">Transmembrane</keyword>
<dbReference type="InterPro" id="IPR054331">
    <property type="entry name" value="LiaF_TM"/>
</dbReference>
<dbReference type="AlphaFoldDB" id="A0A1H7YK01"/>
<keyword evidence="2" id="KW-0472">Membrane</keyword>
<feature type="transmembrane region" description="Helical" evidence="2">
    <location>
        <begin position="69"/>
        <end position="85"/>
    </location>
</feature>
<name>A0A1H7YK01_OLID1</name>
<sequence length="306" mass="34420">MNNYKSPQHKSNSGRVWVGLIIIIIGFAMLSRTLDFMFYFPNWLFSWPMWLIVIGLILGAKNNFRKPSSFILIIIGCFFLSERMFDVNLGRFFWPAFIILIGCWLIAGRNRRFHPGPENPYKGPKDKHKSESAEGFAAYTEVYTPDTDWDKRVANETDPIPPTENDSENKGSAQQETEPHAFNEAHTGPSDKFGEDFIDSVSIFGQVKKNIYSKNFKGGDVVNIMGGADINLIQADIQHPVVLEVVQIFGGTTIIVPAHWKVNPEMTAIFGGVEDKRFVNNIAVDNQKNLIIRGTSIFGGITIKSI</sequence>
<organism evidence="4 5">
    <name type="scientific">Olivibacter domesticus</name>
    <name type="common">Pseudosphingobacterium domesticum</name>
    <dbReference type="NCBI Taxonomy" id="407022"/>
    <lineage>
        <taxon>Bacteria</taxon>
        <taxon>Pseudomonadati</taxon>
        <taxon>Bacteroidota</taxon>
        <taxon>Sphingobacteriia</taxon>
        <taxon>Sphingobacteriales</taxon>
        <taxon>Sphingobacteriaceae</taxon>
        <taxon>Olivibacter</taxon>
    </lineage>
</organism>
<accession>A0A1H7YK01</accession>
<feature type="transmembrane region" description="Helical" evidence="2">
    <location>
        <begin position="12"/>
        <end position="30"/>
    </location>
</feature>
<dbReference type="PANTHER" id="PTHR40763">
    <property type="entry name" value="MEMBRANE PROTEIN-RELATED"/>
    <property type="match status" value="1"/>
</dbReference>
<protein>
    <submittedName>
        <fullName evidence="4">Cell wall-active antibiotics response 4TMS YvqF</fullName>
    </submittedName>
</protein>
<feature type="transmembrane region" description="Helical" evidence="2">
    <location>
        <begin position="91"/>
        <end position="107"/>
    </location>
</feature>
<feature type="region of interest" description="Disordered" evidence="1">
    <location>
        <begin position="150"/>
        <end position="189"/>
    </location>
</feature>
<evidence type="ECO:0000259" key="3">
    <source>
        <dbReference type="Pfam" id="PF22570"/>
    </source>
</evidence>
<dbReference type="PANTHER" id="PTHR40763:SF5">
    <property type="entry name" value="MEMBRANE PROTEIN"/>
    <property type="match status" value="1"/>
</dbReference>
<dbReference type="Proteomes" id="UP000199421">
    <property type="component" value="Unassembled WGS sequence"/>
</dbReference>
<gene>
    <name evidence="4" type="ORF">SAMN05661044_05259</name>
</gene>
<dbReference type="OrthoDB" id="129627at2"/>
<reference evidence="5" key="1">
    <citation type="submission" date="2016-10" db="EMBL/GenBank/DDBJ databases">
        <authorList>
            <person name="Varghese N."/>
            <person name="Submissions S."/>
        </authorList>
    </citation>
    <scope>NUCLEOTIDE SEQUENCE [LARGE SCALE GENOMIC DNA]</scope>
    <source>
        <strain evidence="5">DSM 18733</strain>
    </source>
</reference>
<evidence type="ECO:0000256" key="1">
    <source>
        <dbReference type="SAM" id="MobiDB-lite"/>
    </source>
</evidence>
<dbReference type="EMBL" id="FOAF01000013">
    <property type="protein sequence ID" value="SEM46271.1"/>
    <property type="molecule type" value="Genomic_DNA"/>
</dbReference>
<keyword evidence="2" id="KW-1133">Transmembrane helix</keyword>
<evidence type="ECO:0000313" key="4">
    <source>
        <dbReference type="EMBL" id="SEM46271.1"/>
    </source>
</evidence>